<proteinExistence type="predicted"/>
<organism evidence="2 3">
    <name type="scientific">Aerosakkonema funiforme FACHB-1375</name>
    <dbReference type="NCBI Taxonomy" id="2949571"/>
    <lineage>
        <taxon>Bacteria</taxon>
        <taxon>Bacillati</taxon>
        <taxon>Cyanobacteriota</taxon>
        <taxon>Cyanophyceae</taxon>
        <taxon>Oscillatoriophycideae</taxon>
        <taxon>Aerosakkonematales</taxon>
        <taxon>Aerosakkonemataceae</taxon>
        <taxon>Aerosakkonema</taxon>
    </lineage>
</organism>
<evidence type="ECO:0000313" key="3">
    <source>
        <dbReference type="Proteomes" id="UP000641646"/>
    </source>
</evidence>
<reference evidence="2" key="2">
    <citation type="submission" date="2020-08" db="EMBL/GenBank/DDBJ databases">
        <authorList>
            <person name="Chen M."/>
            <person name="Teng W."/>
            <person name="Zhao L."/>
            <person name="Hu C."/>
            <person name="Zhou Y."/>
            <person name="Han B."/>
            <person name="Song L."/>
            <person name="Shu W."/>
        </authorList>
    </citation>
    <scope>NUCLEOTIDE SEQUENCE</scope>
    <source>
        <strain evidence="2">FACHB-1375</strain>
    </source>
</reference>
<name>A0A926ZHN5_9CYAN</name>
<evidence type="ECO:0000313" key="2">
    <source>
        <dbReference type="EMBL" id="MBD2183488.1"/>
    </source>
</evidence>
<dbReference type="AlphaFoldDB" id="A0A926ZHN5"/>
<keyword evidence="3" id="KW-1185">Reference proteome</keyword>
<dbReference type="Proteomes" id="UP000641646">
    <property type="component" value="Unassembled WGS sequence"/>
</dbReference>
<gene>
    <name evidence="2" type="ORF">H6G03_20900</name>
</gene>
<accession>A0A926ZHN5</accession>
<dbReference type="EMBL" id="JACJPW010000056">
    <property type="protein sequence ID" value="MBD2183488.1"/>
    <property type="molecule type" value="Genomic_DNA"/>
</dbReference>
<feature type="compositionally biased region" description="Polar residues" evidence="1">
    <location>
        <begin position="47"/>
        <end position="63"/>
    </location>
</feature>
<sequence>MGRKARLKQIRREAINNPSPESAPKADFDNTQFVDQLERQGYKLQEIQRSPSVPESNKSLPQL</sequence>
<evidence type="ECO:0000256" key="1">
    <source>
        <dbReference type="SAM" id="MobiDB-lite"/>
    </source>
</evidence>
<protein>
    <submittedName>
        <fullName evidence="2">Uncharacterized protein</fullName>
    </submittedName>
</protein>
<comment type="caution">
    <text evidence="2">The sequence shown here is derived from an EMBL/GenBank/DDBJ whole genome shotgun (WGS) entry which is preliminary data.</text>
</comment>
<feature type="region of interest" description="Disordered" evidence="1">
    <location>
        <begin position="1"/>
        <end position="29"/>
    </location>
</feature>
<reference evidence="2" key="1">
    <citation type="journal article" date="2015" name="ISME J.">
        <title>Draft Genome Sequence of Streptomyces incarnatus NRRL8089, which Produces the Nucleoside Antibiotic Sinefungin.</title>
        <authorList>
            <person name="Oshima K."/>
            <person name="Hattori M."/>
            <person name="Shimizu H."/>
            <person name="Fukuda K."/>
            <person name="Nemoto M."/>
            <person name="Inagaki K."/>
            <person name="Tamura T."/>
        </authorList>
    </citation>
    <scope>NUCLEOTIDE SEQUENCE</scope>
    <source>
        <strain evidence="2">FACHB-1375</strain>
    </source>
</reference>
<feature type="region of interest" description="Disordered" evidence="1">
    <location>
        <begin position="44"/>
        <end position="63"/>
    </location>
</feature>
<dbReference type="RefSeq" id="WP_190467908.1">
    <property type="nucleotide sequence ID" value="NZ_JACJPW010000056.1"/>
</dbReference>